<proteinExistence type="inferred from homology"/>
<dbReference type="Proteomes" id="UP000011083">
    <property type="component" value="Unassembled WGS sequence"/>
</dbReference>
<name>L8GKQ2_ACACF</name>
<feature type="compositionally biased region" description="Basic and acidic residues" evidence="7">
    <location>
        <begin position="91"/>
        <end position="108"/>
    </location>
</feature>
<evidence type="ECO:0000256" key="4">
    <source>
        <dbReference type="ARBA" id="ARBA00022692"/>
    </source>
</evidence>
<evidence type="ECO:0000256" key="5">
    <source>
        <dbReference type="ARBA" id="ARBA00022989"/>
    </source>
</evidence>
<dbReference type="OrthoDB" id="161701at2759"/>
<dbReference type="KEGG" id="acan:ACA1_038150"/>
<dbReference type="RefSeq" id="XP_004335643.1">
    <property type="nucleotide sequence ID" value="XM_004335595.1"/>
</dbReference>
<feature type="domain" description="Cation efflux protein cytoplasmic" evidence="9">
    <location>
        <begin position="328"/>
        <end position="404"/>
    </location>
</feature>
<keyword evidence="4" id="KW-0812">Transmembrane</keyword>
<organism evidence="10 11">
    <name type="scientific">Acanthamoeba castellanii (strain ATCC 30010 / Neff)</name>
    <dbReference type="NCBI Taxonomy" id="1257118"/>
    <lineage>
        <taxon>Eukaryota</taxon>
        <taxon>Amoebozoa</taxon>
        <taxon>Discosea</taxon>
        <taxon>Longamoebia</taxon>
        <taxon>Centramoebida</taxon>
        <taxon>Acanthamoebidae</taxon>
        <taxon>Acanthamoeba</taxon>
    </lineage>
</organism>
<dbReference type="InterPro" id="IPR058533">
    <property type="entry name" value="Cation_efflux_TM"/>
</dbReference>
<dbReference type="STRING" id="1257118.L8GKQ2"/>
<dbReference type="GeneID" id="14914154"/>
<dbReference type="Gene3D" id="1.20.1510.10">
    <property type="entry name" value="Cation efflux protein transmembrane domain"/>
    <property type="match status" value="1"/>
</dbReference>
<dbReference type="FunFam" id="1.20.1510.10:FF:000006">
    <property type="entry name" value="Divalent cation efflux transporter"/>
    <property type="match status" value="1"/>
</dbReference>
<dbReference type="VEuPathDB" id="AmoebaDB:ACA1_038150"/>
<feature type="region of interest" description="Disordered" evidence="7">
    <location>
        <begin position="47"/>
        <end position="71"/>
    </location>
</feature>
<comment type="subcellular location">
    <subcellularLocation>
        <location evidence="1">Membrane</location>
        <topology evidence="1">Multi-pass membrane protein</topology>
    </subcellularLocation>
</comment>
<evidence type="ECO:0000256" key="7">
    <source>
        <dbReference type="SAM" id="MobiDB-lite"/>
    </source>
</evidence>
<gene>
    <name evidence="10" type="ORF">ACA1_038150</name>
</gene>
<sequence length="559" mass="61522">MKRLARPQCQAAGMRGRAVGSSPSYLTGNTARSFSLRILAPMARFHGGVSDGGGGGPPRHHKPDHHGKEGSSAFSLAALWRKISGQEEAEDQKRKEEEEKEVDYRKEAEDVQEQNKQMRVITWVGLGLNILLGTGKAIAGTVSAAPSRMGNSQALVADAVHSFTDGISDIVTLWAIHMMQLPHNAQYPYGHGKFETMGTFLVAVTLVATGVGIGGHAVDSLMNMSTEVPSNLALYGALGSILFKEALYHATVRIGKRAGSELLIANAWHHRTDAISSVVALFGVAGAQYGVAWLDPVAGLAVGVMIVKMGVEMGMKSVRELTDASIEHDMLNYMEKLIRNVEGVVEARKIRARKMGTYSIVDVKIQVDHLLSVSAAHQVAKRVRLTLLDAVPQVNDVMVHVDPEPPQSQTLQTLMRPQSEIYQDVVAKVDLFPEVYLSYMCCHYYNMRLTVEVDLLFGDETISLKQAQELAKKIQKEVLAIKDVHHADIMVNLTLQSANKEREWNNWIKQQRMMRARMEEEGGKGLGDLKLPLSPPSLPSFPAIREAEYPQGRPGHMWK</sequence>
<evidence type="ECO:0000256" key="6">
    <source>
        <dbReference type="ARBA" id="ARBA00023136"/>
    </source>
</evidence>
<feature type="region of interest" description="Disordered" evidence="7">
    <location>
        <begin position="1"/>
        <end position="25"/>
    </location>
</feature>
<protein>
    <submittedName>
        <fullName evidence="10">Cation efflux family superfamily protein</fullName>
    </submittedName>
</protein>
<dbReference type="Gene3D" id="3.30.70.1350">
    <property type="entry name" value="Cation efflux protein, cytoplasmic domain"/>
    <property type="match status" value="1"/>
</dbReference>
<feature type="domain" description="Cation efflux protein transmembrane" evidence="8">
    <location>
        <begin position="149"/>
        <end position="321"/>
    </location>
</feature>
<dbReference type="PANTHER" id="PTHR43840">
    <property type="entry name" value="MITOCHONDRIAL METAL TRANSPORTER 1-RELATED"/>
    <property type="match status" value="1"/>
</dbReference>
<dbReference type="PANTHER" id="PTHR43840:SF15">
    <property type="entry name" value="MITOCHONDRIAL METAL TRANSPORTER 1-RELATED"/>
    <property type="match status" value="1"/>
</dbReference>
<reference evidence="10 11" key="1">
    <citation type="journal article" date="2013" name="Genome Biol.">
        <title>Genome of Acanthamoeba castellanii highlights extensive lateral gene transfer and early evolution of tyrosine kinase signaling.</title>
        <authorList>
            <person name="Clarke M."/>
            <person name="Lohan A.J."/>
            <person name="Liu B."/>
            <person name="Lagkouvardos I."/>
            <person name="Roy S."/>
            <person name="Zafar N."/>
            <person name="Bertelli C."/>
            <person name="Schilde C."/>
            <person name="Kianianmomeni A."/>
            <person name="Burglin T.R."/>
            <person name="Frech C."/>
            <person name="Turcotte B."/>
            <person name="Kopec K.O."/>
            <person name="Synnott J.M."/>
            <person name="Choo C."/>
            <person name="Paponov I."/>
            <person name="Finkler A."/>
            <person name="Soon Heng Tan C."/>
            <person name="Hutchins A.P."/>
            <person name="Weinmeier T."/>
            <person name="Rattei T."/>
            <person name="Chu J.S."/>
            <person name="Gimenez G."/>
            <person name="Irimia M."/>
            <person name="Rigden D.J."/>
            <person name="Fitzpatrick D.A."/>
            <person name="Lorenzo-Morales J."/>
            <person name="Bateman A."/>
            <person name="Chiu C.H."/>
            <person name="Tang P."/>
            <person name="Hegemann P."/>
            <person name="Fromm H."/>
            <person name="Raoult D."/>
            <person name="Greub G."/>
            <person name="Miranda-Saavedra D."/>
            <person name="Chen N."/>
            <person name="Nash P."/>
            <person name="Ginger M.L."/>
            <person name="Horn M."/>
            <person name="Schaap P."/>
            <person name="Caler L."/>
            <person name="Loftus B."/>
        </authorList>
    </citation>
    <scope>NUCLEOTIDE SEQUENCE [LARGE SCALE GENOMIC DNA]</scope>
    <source>
        <strain evidence="10 11">Neff</strain>
    </source>
</reference>
<dbReference type="InterPro" id="IPR050291">
    <property type="entry name" value="CDF_Transporter"/>
</dbReference>
<dbReference type="InterPro" id="IPR036837">
    <property type="entry name" value="Cation_efflux_CTD_sf"/>
</dbReference>
<accession>L8GKQ2</accession>
<evidence type="ECO:0000256" key="2">
    <source>
        <dbReference type="ARBA" id="ARBA00008114"/>
    </source>
</evidence>
<evidence type="ECO:0000256" key="1">
    <source>
        <dbReference type="ARBA" id="ARBA00004141"/>
    </source>
</evidence>
<dbReference type="GO" id="GO:0008324">
    <property type="term" value="F:monoatomic cation transmembrane transporter activity"/>
    <property type="evidence" value="ECO:0007669"/>
    <property type="project" value="InterPro"/>
</dbReference>
<comment type="similarity">
    <text evidence="2">Belongs to the cation diffusion facilitator (CDF) transporter (TC 2.A.4) family.</text>
</comment>
<dbReference type="InterPro" id="IPR027469">
    <property type="entry name" value="Cation_efflux_TMD_sf"/>
</dbReference>
<feature type="region of interest" description="Disordered" evidence="7">
    <location>
        <begin position="525"/>
        <end position="559"/>
    </location>
</feature>
<keyword evidence="11" id="KW-1185">Reference proteome</keyword>
<dbReference type="Pfam" id="PF01545">
    <property type="entry name" value="Cation_efflux"/>
    <property type="match status" value="1"/>
</dbReference>
<evidence type="ECO:0000259" key="9">
    <source>
        <dbReference type="Pfam" id="PF16916"/>
    </source>
</evidence>
<keyword evidence="5" id="KW-1133">Transmembrane helix</keyword>
<evidence type="ECO:0000259" key="8">
    <source>
        <dbReference type="Pfam" id="PF01545"/>
    </source>
</evidence>
<dbReference type="EMBL" id="KB008087">
    <property type="protein sequence ID" value="ELR13630.1"/>
    <property type="molecule type" value="Genomic_DNA"/>
</dbReference>
<evidence type="ECO:0000313" key="11">
    <source>
        <dbReference type="Proteomes" id="UP000011083"/>
    </source>
</evidence>
<dbReference type="SUPFAM" id="SSF161111">
    <property type="entry name" value="Cation efflux protein transmembrane domain-like"/>
    <property type="match status" value="1"/>
</dbReference>
<dbReference type="InterPro" id="IPR027470">
    <property type="entry name" value="Cation_efflux_CTD"/>
</dbReference>
<dbReference type="GO" id="GO:0016020">
    <property type="term" value="C:membrane"/>
    <property type="evidence" value="ECO:0007669"/>
    <property type="project" value="UniProtKB-SubCell"/>
</dbReference>
<keyword evidence="3" id="KW-0813">Transport</keyword>
<evidence type="ECO:0000313" key="10">
    <source>
        <dbReference type="EMBL" id="ELR13630.1"/>
    </source>
</evidence>
<feature type="region of interest" description="Disordered" evidence="7">
    <location>
        <begin position="85"/>
        <end position="108"/>
    </location>
</feature>
<dbReference type="InterPro" id="IPR002524">
    <property type="entry name" value="Cation_efflux"/>
</dbReference>
<dbReference type="SUPFAM" id="SSF160240">
    <property type="entry name" value="Cation efflux protein cytoplasmic domain-like"/>
    <property type="match status" value="1"/>
</dbReference>
<dbReference type="Pfam" id="PF16916">
    <property type="entry name" value="ZT_dimer"/>
    <property type="match status" value="1"/>
</dbReference>
<evidence type="ECO:0000256" key="3">
    <source>
        <dbReference type="ARBA" id="ARBA00022448"/>
    </source>
</evidence>
<keyword evidence="6" id="KW-0472">Membrane</keyword>
<dbReference type="AlphaFoldDB" id="L8GKQ2"/>
<dbReference type="NCBIfam" id="TIGR01297">
    <property type="entry name" value="CDF"/>
    <property type="match status" value="1"/>
</dbReference>